<feature type="transmembrane region" description="Helical" evidence="8">
    <location>
        <begin position="56"/>
        <end position="76"/>
    </location>
</feature>
<feature type="transmembrane region" description="Helical" evidence="8">
    <location>
        <begin position="99"/>
        <end position="117"/>
    </location>
</feature>
<dbReference type="InterPro" id="IPR011701">
    <property type="entry name" value="MFS"/>
</dbReference>
<dbReference type="InterPro" id="IPR020846">
    <property type="entry name" value="MFS_dom"/>
</dbReference>
<feature type="domain" description="Major facilitator superfamily (MFS) profile" evidence="9">
    <location>
        <begin position="58"/>
        <end position="441"/>
    </location>
</feature>
<name>A0A136INW3_9PEZI</name>
<dbReference type="EMBL" id="KQ964267">
    <property type="protein sequence ID" value="KXJ86605.1"/>
    <property type="molecule type" value="Genomic_DNA"/>
</dbReference>
<feature type="transmembrane region" description="Helical" evidence="8">
    <location>
        <begin position="390"/>
        <end position="411"/>
    </location>
</feature>
<dbReference type="InParanoid" id="A0A136INW3"/>
<accession>A0A136INW3</accession>
<dbReference type="AlphaFoldDB" id="A0A136INW3"/>
<dbReference type="InterPro" id="IPR036259">
    <property type="entry name" value="MFS_trans_sf"/>
</dbReference>
<keyword evidence="5 8" id="KW-1133">Transmembrane helix</keyword>
<keyword evidence="3" id="KW-0813">Transport</keyword>
<evidence type="ECO:0000256" key="3">
    <source>
        <dbReference type="ARBA" id="ARBA00022448"/>
    </source>
</evidence>
<evidence type="ECO:0000313" key="10">
    <source>
        <dbReference type="EMBL" id="KXJ86605.1"/>
    </source>
</evidence>
<reference evidence="11" key="1">
    <citation type="submission" date="2016-02" db="EMBL/GenBank/DDBJ databases">
        <title>Draft genome sequence of Microdochium bolleyi, a fungal endophyte of beachgrass.</title>
        <authorList>
            <consortium name="DOE Joint Genome Institute"/>
            <person name="David A.S."/>
            <person name="May G."/>
            <person name="Haridas S."/>
            <person name="Lim J."/>
            <person name="Wang M."/>
            <person name="Labutti K."/>
            <person name="Lipzen A."/>
            <person name="Barry K."/>
            <person name="Grigoriev I.V."/>
        </authorList>
    </citation>
    <scope>NUCLEOTIDE SEQUENCE [LARGE SCALE GENOMIC DNA]</scope>
    <source>
        <strain evidence="11">J235TASD1</strain>
    </source>
</reference>
<dbReference type="PROSITE" id="PS50850">
    <property type="entry name" value="MFS"/>
    <property type="match status" value="1"/>
</dbReference>
<evidence type="ECO:0000256" key="8">
    <source>
        <dbReference type="SAM" id="Phobius"/>
    </source>
</evidence>
<dbReference type="InterPro" id="IPR050327">
    <property type="entry name" value="Proton-linked_MCT"/>
</dbReference>
<evidence type="ECO:0000256" key="1">
    <source>
        <dbReference type="ARBA" id="ARBA00004141"/>
    </source>
</evidence>
<evidence type="ECO:0000256" key="4">
    <source>
        <dbReference type="ARBA" id="ARBA00022692"/>
    </source>
</evidence>
<feature type="transmembrane region" description="Helical" evidence="8">
    <location>
        <begin position="326"/>
        <end position="345"/>
    </location>
</feature>
<evidence type="ECO:0000313" key="11">
    <source>
        <dbReference type="Proteomes" id="UP000070501"/>
    </source>
</evidence>
<dbReference type="Proteomes" id="UP000070501">
    <property type="component" value="Unassembled WGS sequence"/>
</dbReference>
<organism evidence="10 11">
    <name type="scientific">Microdochium bolleyi</name>
    <dbReference type="NCBI Taxonomy" id="196109"/>
    <lineage>
        <taxon>Eukaryota</taxon>
        <taxon>Fungi</taxon>
        <taxon>Dikarya</taxon>
        <taxon>Ascomycota</taxon>
        <taxon>Pezizomycotina</taxon>
        <taxon>Sordariomycetes</taxon>
        <taxon>Xylariomycetidae</taxon>
        <taxon>Xylariales</taxon>
        <taxon>Microdochiaceae</taxon>
        <taxon>Microdochium</taxon>
    </lineage>
</organism>
<feature type="transmembrane region" description="Helical" evidence="8">
    <location>
        <begin position="351"/>
        <end position="378"/>
    </location>
</feature>
<dbReference type="Gene3D" id="1.20.1250.20">
    <property type="entry name" value="MFS general substrate transporter like domains"/>
    <property type="match status" value="2"/>
</dbReference>
<sequence>MASETTAPVTLGDATPAPYGVQEKTAAADSASPGNSSSSGEDSDCHNDDTPPDGGAPAWLCVLGAWCASFVSYGWINSIGTWQEYYQNGPLKAYSPSQISWITSLQVFFISFLGPVIGQVYDRGGMRHLIRVGSFMHVFGLMMASLSTEYYQILLSQGVCSSIGVAMVFVCAFSTISDWFLKRRGLAFGVLATGSSLGGVIFPIMTSNLIKTVGYGWAMRIDAFLIMALLVVSNLTVRSRRAPRPVKLNRESLARPFTEVTFNLLVLGLFLMPFGMYVPITYLPVAAQGEGHVSSAMAINLVSFYNAASLFGRLGSGWLSDRYGKYNIYIICGYLSGILVLGMWIPASTEAAVIAFALLFGLASGAYISLMGALVPCISPMEEIGYRNGITFLSSAIGGLITSPIAGMILVTPAGWTGLKLFAGVFLLAGTTGVVFARVSRTGLKLDAIF</sequence>
<gene>
    <name evidence="10" type="ORF">Micbo1qcDRAFT_152898</name>
</gene>
<feature type="transmembrane region" description="Helical" evidence="8">
    <location>
        <begin position="185"/>
        <end position="205"/>
    </location>
</feature>
<dbReference type="GO" id="GO:0022857">
    <property type="term" value="F:transmembrane transporter activity"/>
    <property type="evidence" value="ECO:0007669"/>
    <property type="project" value="InterPro"/>
</dbReference>
<keyword evidence="6 8" id="KW-0472">Membrane</keyword>
<feature type="compositionally biased region" description="Low complexity" evidence="7">
    <location>
        <begin position="27"/>
        <end position="40"/>
    </location>
</feature>
<evidence type="ECO:0000256" key="5">
    <source>
        <dbReference type="ARBA" id="ARBA00022989"/>
    </source>
</evidence>
<evidence type="ECO:0000256" key="7">
    <source>
        <dbReference type="SAM" id="MobiDB-lite"/>
    </source>
</evidence>
<comment type="similarity">
    <text evidence="2">Belongs to the major facilitator superfamily. Monocarboxylate porter (TC 2.A.1.13) family.</text>
</comment>
<evidence type="ECO:0000256" key="6">
    <source>
        <dbReference type="ARBA" id="ARBA00023136"/>
    </source>
</evidence>
<proteinExistence type="inferred from homology"/>
<feature type="transmembrane region" description="Helical" evidence="8">
    <location>
        <begin position="217"/>
        <end position="237"/>
    </location>
</feature>
<keyword evidence="4 8" id="KW-0812">Transmembrane</keyword>
<comment type="subcellular location">
    <subcellularLocation>
        <location evidence="1">Membrane</location>
        <topology evidence="1">Multi-pass membrane protein</topology>
    </subcellularLocation>
</comment>
<dbReference type="OrthoDB" id="5667at2759"/>
<protein>
    <submittedName>
        <fullName evidence="10">Major facilitator superfamily transporter</fullName>
    </submittedName>
</protein>
<feature type="transmembrane region" description="Helical" evidence="8">
    <location>
        <begin position="153"/>
        <end position="173"/>
    </location>
</feature>
<feature type="transmembrane region" description="Helical" evidence="8">
    <location>
        <begin position="417"/>
        <end position="437"/>
    </location>
</feature>
<evidence type="ECO:0000259" key="9">
    <source>
        <dbReference type="PROSITE" id="PS50850"/>
    </source>
</evidence>
<dbReference type="PANTHER" id="PTHR11360:SF224">
    <property type="entry name" value="MAJOR FACILITATOR SUPERFAMILY (MFS) PROFILE DOMAIN-CONTAINING PROTEIN-RELATED"/>
    <property type="match status" value="1"/>
</dbReference>
<dbReference type="SUPFAM" id="SSF103473">
    <property type="entry name" value="MFS general substrate transporter"/>
    <property type="match status" value="1"/>
</dbReference>
<feature type="region of interest" description="Disordered" evidence="7">
    <location>
        <begin position="1"/>
        <end position="50"/>
    </location>
</feature>
<dbReference type="PANTHER" id="PTHR11360">
    <property type="entry name" value="MONOCARBOXYLATE TRANSPORTER"/>
    <property type="match status" value="1"/>
</dbReference>
<dbReference type="Pfam" id="PF07690">
    <property type="entry name" value="MFS_1"/>
    <property type="match status" value="1"/>
</dbReference>
<keyword evidence="11" id="KW-1185">Reference proteome</keyword>
<dbReference type="GO" id="GO:0016020">
    <property type="term" value="C:membrane"/>
    <property type="evidence" value="ECO:0007669"/>
    <property type="project" value="UniProtKB-SubCell"/>
</dbReference>
<feature type="transmembrane region" description="Helical" evidence="8">
    <location>
        <begin position="257"/>
        <end position="280"/>
    </location>
</feature>
<feature type="transmembrane region" description="Helical" evidence="8">
    <location>
        <begin position="292"/>
        <end position="314"/>
    </location>
</feature>
<evidence type="ECO:0000256" key="2">
    <source>
        <dbReference type="ARBA" id="ARBA00006727"/>
    </source>
</evidence>